<dbReference type="PROSITE" id="PS50889">
    <property type="entry name" value="S4"/>
    <property type="match status" value="1"/>
</dbReference>
<comment type="similarity">
    <text evidence="1 5">Belongs to the pseudouridine synthase RsuA family.</text>
</comment>
<evidence type="ECO:0000256" key="5">
    <source>
        <dbReference type="RuleBase" id="RU003887"/>
    </source>
</evidence>
<dbReference type="NCBIfam" id="TIGR00093">
    <property type="entry name" value="pseudouridine synthase"/>
    <property type="match status" value="1"/>
</dbReference>
<evidence type="ECO:0000259" key="6">
    <source>
        <dbReference type="SMART" id="SM00363"/>
    </source>
</evidence>
<evidence type="ECO:0000256" key="4">
    <source>
        <dbReference type="PROSITE-ProRule" id="PRU00182"/>
    </source>
</evidence>
<dbReference type="SUPFAM" id="SSF55120">
    <property type="entry name" value="Pseudouridine synthase"/>
    <property type="match status" value="1"/>
</dbReference>
<comment type="caution">
    <text evidence="7">The sequence shown here is derived from an EMBL/GenBank/DDBJ whole genome shotgun (WGS) entry which is preliminary data.</text>
</comment>
<dbReference type="EMBL" id="DVHU01000110">
    <property type="protein sequence ID" value="HIR94196.1"/>
    <property type="molecule type" value="Genomic_DNA"/>
</dbReference>
<dbReference type="PROSITE" id="PS01149">
    <property type="entry name" value="PSI_RSU"/>
    <property type="match status" value="1"/>
</dbReference>
<dbReference type="InterPro" id="IPR020094">
    <property type="entry name" value="TruA/RsuA/RluB/E/F_N"/>
</dbReference>
<dbReference type="Pfam" id="PF00849">
    <property type="entry name" value="PseudoU_synth_2"/>
    <property type="match status" value="1"/>
</dbReference>
<dbReference type="SMART" id="SM00363">
    <property type="entry name" value="S4"/>
    <property type="match status" value="1"/>
</dbReference>
<evidence type="ECO:0000313" key="7">
    <source>
        <dbReference type="EMBL" id="HIR94196.1"/>
    </source>
</evidence>
<reference evidence="7" key="2">
    <citation type="journal article" date="2021" name="PeerJ">
        <title>Extensive microbial diversity within the chicken gut microbiome revealed by metagenomics and culture.</title>
        <authorList>
            <person name="Gilroy R."/>
            <person name="Ravi A."/>
            <person name="Getino M."/>
            <person name="Pursley I."/>
            <person name="Horton D.L."/>
            <person name="Alikhan N.F."/>
            <person name="Baker D."/>
            <person name="Gharbi K."/>
            <person name="Hall N."/>
            <person name="Watson M."/>
            <person name="Adriaenssens E.M."/>
            <person name="Foster-Nyarko E."/>
            <person name="Jarju S."/>
            <person name="Secka A."/>
            <person name="Antonio M."/>
            <person name="Oren A."/>
            <person name="Chaudhuri R.R."/>
            <person name="La Ragione R."/>
            <person name="Hildebrand F."/>
            <person name="Pallen M.J."/>
        </authorList>
    </citation>
    <scope>NUCLEOTIDE SEQUENCE</scope>
    <source>
        <strain evidence="7">ChiSxjej1B13-7041</strain>
    </source>
</reference>
<evidence type="ECO:0000256" key="2">
    <source>
        <dbReference type="ARBA" id="ARBA00022884"/>
    </source>
</evidence>
<accession>A0A9D1JH67</accession>
<dbReference type="FunFam" id="3.30.70.1560:FF:000001">
    <property type="entry name" value="Pseudouridine synthase"/>
    <property type="match status" value="1"/>
</dbReference>
<dbReference type="InterPro" id="IPR006145">
    <property type="entry name" value="PsdUridine_synth_RsuA/RluA"/>
</dbReference>
<dbReference type="Proteomes" id="UP000886841">
    <property type="component" value="Unassembled WGS sequence"/>
</dbReference>
<dbReference type="Gene3D" id="3.30.70.1560">
    <property type="entry name" value="Alpha-L RNA-binding motif"/>
    <property type="match status" value="1"/>
</dbReference>
<reference evidence="7" key="1">
    <citation type="submission" date="2020-10" db="EMBL/GenBank/DDBJ databases">
        <authorList>
            <person name="Gilroy R."/>
        </authorList>
    </citation>
    <scope>NUCLEOTIDE SEQUENCE</scope>
    <source>
        <strain evidence="7">ChiSxjej1B13-7041</strain>
    </source>
</reference>
<evidence type="ECO:0000256" key="3">
    <source>
        <dbReference type="ARBA" id="ARBA00023235"/>
    </source>
</evidence>
<dbReference type="InterPro" id="IPR020103">
    <property type="entry name" value="PsdUridine_synth_cat_dom_sf"/>
</dbReference>
<dbReference type="InterPro" id="IPR042092">
    <property type="entry name" value="PsdUridine_s_RsuA/RluB/E/F_cat"/>
</dbReference>
<evidence type="ECO:0000313" key="8">
    <source>
        <dbReference type="Proteomes" id="UP000886841"/>
    </source>
</evidence>
<dbReference type="PANTHER" id="PTHR47683">
    <property type="entry name" value="PSEUDOURIDINE SYNTHASE FAMILY PROTEIN-RELATED"/>
    <property type="match status" value="1"/>
</dbReference>
<feature type="domain" description="RNA-binding S4" evidence="6">
    <location>
        <begin position="4"/>
        <end position="63"/>
    </location>
</feature>
<dbReference type="GO" id="GO:0120159">
    <property type="term" value="F:rRNA pseudouridine synthase activity"/>
    <property type="evidence" value="ECO:0007669"/>
    <property type="project" value="UniProtKB-ARBA"/>
</dbReference>
<keyword evidence="2 4" id="KW-0694">RNA-binding</keyword>
<proteinExistence type="inferred from homology"/>
<dbReference type="GO" id="GO:0003723">
    <property type="term" value="F:RNA binding"/>
    <property type="evidence" value="ECO:0007669"/>
    <property type="project" value="UniProtKB-KW"/>
</dbReference>
<dbReference type="CDD" id="cd00165">
    <property type="entry name" value="S4"/>
    <property type="match status" value="1"/>
</dbReference>
<dbReference type="Pfam" id="PF01479">
    <property type="entry name" value="S4"/>
    <property type="match status" value="1"/>
</dbReference>
<keyword evidence="3 5" id="KW-0413">Isomerase</keyword>
<name>A0A9D1JH67_9FIRM</name>
<dbReference type="EC" id="5.4.99.-" evidence="5"/>
<dbReference type="AlphaFoldDB" id="A0A9D1JH67"/>
<dbReference type="InterPro" id="IPR050343">
    <property type="entry name" value="RsuA_PseudoU_synthase"/>
</dbReference>
<gene>
    <name evidence="7" type="ORF">IAB98_12330</name>
</gene>
<dbReference type="CDD" id="cd02553">
    <property type="entry name" value="PseudoU_synth_RsuA"/>
    <property type="match status" value="1"/>
</dbReference>
<protein>
    <recommendedName>
        <fullName evidence="5">Pseudouridine synthase</fullName>
        <ecNumber evidence="5">5.4.99.-</ecNumber>
    </recommendedName>
</protein>
<dbReference type="GO" id="GO:0005829">
    <property type="term" value="C:cytosol"/>
    <property type="evidence" value="ECO:0007669"/>
    <property type="project" value="UniProtKB-ARBA"/>
</dbReference>
<dbReference type="GO" id="GO:0000455">
    <property type="term" value="P:enzyme-directed rRNA pseudouridine synthesis"/>
    <property type="evidence" value="ECO:0007669"/>
    <property type="project" value="UniProtKB-ARBA"/>
</dbReference>
<dbReference type="InterPro" id="IPR002942">
    <property type="entry name" value="S4_RNA-bd"/>
</dbReference>
<dbReference type="PANTHER" id="PTHR47683:SF4">
    <property type="entry name" value="PSEUDOURIDINE SYNTHASE"/>
    <property type="match status" value="1"/>
</dbReference>
<dbReference type="Gene3D" id="3.10.290.10">
    <property type="entry name" value="RNA-binding S4 domain"/>
    <property type="match status" value="1"/>
</dbReference>
<evidence type="ECO:0000256" key="1">
    <source>
        <dbReference type="ARBA" id="ARBA00008348"/>
    </source>
</evidence>
<dbReference type="Gene3D" id="3.30.70.580">
    <property type="entry name" value="Pseudouridine synthase I, catalytic domain, N-terminal subdomain"/>
    <property type="match status" value="1"/>
</dbReference>
<dbReference type="InterPro" id="IPR036986">
    <property type="entry name" value="S4_RNA-bd_sf"/>
</dbReference>
<dbReference type="InterPro" id="IPR000748">
    <property type="entry name" value="PsdUridine_synth_RsuA/RluB/E/F"/>
</dbReference>
<dbReference type="InterPro" id="IPR018496">
    <property type="entry name" value="PsdUridine_synth_RsuA/RluB_CS"/>
</dbReference>
<organism evidence="7 8">
    <name type="scientific">Candidatus Egerieimonas intestinavium</name>
    <dbReference type="NCBI Taxonomy" id="2840777"/>
    <lineage>
        <taxon>Bacteria</taxon>
        <taxon>Bacillati</taxon>
        <taxon>Bacillota</taxon>
        <taxon>Clostridia</taxon>
        <taxon>Lachnospirales</taxon>
        <taxon>Lachnospiraceae</taxon>
        <taxon>Lachnospiraceae incertae sedis</taxon>
        <taxon>Candidatus Egerieimonas</taxon>
    </lineage>
</organism>
<dbReference type="SUPFAM" id="SSF55174">
    <property type="entry name" value="Alpha-L RNA-binding motif"/>
    <property type="match status" value="1"/>
</dbReference>
<sequence length="238" mass="26830">MKGIRLDKYLAQAGLGSRTQVKELLKKGKVTVNGQEVRRPEEKVIPGEDTVCCGEETVGHQEHRYYLLNKPAGLVSATEDSRERTVLELFPQGLRRGIFPVGRLDKDTVGLLLLTDDGELAHRLLSPRKHVEKVYEALVDGQMNQEDQRAFAQGLDIGDDTPTRPARLELCQVGEQSLVRITLTEGRYHQVKRMCQTVGKPVIKLKRLSMGSLKLDDSLREGEYRPLTEEEIGRLKEC</sequence>